<keyword evidence="1" id="KW-0472">Membrane</keyword>
<dbReference type="Proteomes" id="UP000289555">
    <property type="component" value="Chromosome"/>
</dbReference>
<reference evidence="3" key="1">
    <citation type="journal article" date="2019" name="Microbiol. Resour. Announc.">
        <title>Complete Genome Sequence of Halomonas olivaria, a Moderately Halophilic Bacterium Isolated from Olive Processing Effluents, Obtained by Nanopore Sequencing.</title>
        <authorList>
            <person name="Nagata S."/>
            <person name="Ii K.M."/>
            <person name="Tsukimi T."/>
            <person name="Miura M.C."/>
            <person name="Galipon J."/>
            <person name="Arakawa K."/>
        </authorList>
    </citation>
    <scope>NUCLEOTIDE SEQUENCE [LARGE SCALE GENOMIC DNA]</scope>
    <source>
        <strain evidence="3">TYRC17</strain>
    </source>
</reference>
<organism evidence="2 3">
    <name type="scientific">Vreelandella olivaria</name>
    <dbReference type="NCBI Taxonomy" id="390919"/>
    <lineage>
        <taxon>Bacteria</taxon>
        <taxon>Pseudomonadati</taxon>
        <taxon>Pseudomonadota</taxon>
        <taxon>Gammaproteobacteria</taxon>
        <taxon>Oceanospirillales</taxon>
        <taxon>Halomonadaceae</taxon>
        <taxon>Vreelandella</taxon>
    </lineage>
</organism>
<keyword evidence="1" id="KW-1133">Transmembrane helix</keyword>
<proteinExistence type="predicted"/>
<gene>
    <name evidence="2" type="ORF">HORIV_49940</name>
</gene>
<dbReference type="EMBL" id="AP019416">
    <property type="protein sequence ID" value="BBI52573.1"/>
    <property type="molecule type" value="Genomic_DNA"/>
</dbReference>
<name>A0ABN5X6B6_9GAMM</name>
<evidence type="ECO:0000313" key="3">
    <source>
        <dbReference type="Proteomes" id="UP000289555"/>
    </source>
</evidence>
<keyword evidence="1" id="KW-0812">Transmembrane</keyword>
<evidence type="ECO:0000256" key="1">
    <source>
        <dbReference type="SAM" id="Phobius"/>
    </source>
</evidence>
<accession>A0ABN5X6B6</accession>
<protein>
    <submittedName>
        <fullName evidence="2">Uncharacterized protein</fullName>
    </submittedName>
</protein>
<feature type="transmembrane region" description="Helical" evidence="1">
    <location>
        <begin position="31"/>
        <end position="52"/>
    </location>
</feature>
<keyword evidence="3" id="KW-1185">Reference proteome</keyword>
<evidence type="ECO:0000313" key="2">
    <source>
        <dbReference type="EMBL" id="BBI52573.1"/>
    </source>
</evidence>
<sequence length="70" mass="7845">MHRLWFRVGPAHGNGNWPKEQRLGRFETHSWLLVPMVFTALVSLGAGLFAGLPFSPLDWAARVANGEYLP</sequence>